<keyword evidence="1" id="KW-0472">Membrane</keyword>
<evidence type="ECO:0000313" key="2">
    <source>
        <dbReference type="EMBL" id="KPP59795.1"/>
    </source>
</evidence>
<feature type="transmembrane region" description="Helical" evidence="1">
    <location>
        <begin position="60"/>
        <end position="79"/>
    </location>
</feature>
<comment type="caution">
    <text evidence="2">The sequence shown here is derived from an EMBL/GenBank/DDBJ whole genome shotgun (WGS) entry which is preliminary data.</text>
</comment>
<feature type="transmembrane region" description="Helical" evidence="1">
    <location>
        <begin position="16"/>
        <end position="39"/>
    </location>
</feature>
<dbReference type="EMBL" id="JARO02011580">
    <property type="protein sequence ID" value="KPP59795.1"/>
    <property type="molecule type" value="Genomic_DNA"/>
</dbReference>
<evidence type="ECO:0000313" key="3">
    <source>
        <dbReference type="Proteomes" id="UP000034805"/>
    </source>
</evidence>
<protein>
    <submittedName>
        <fullName evidence="2">Uncharacterized protein</fullName>
    </submittedName>
</protein>
<gene>
    <name evidence="2" type="ORF">Z043_122252</name>
</gene>
<keyword evidence="1" id="KW-1133">Transmembrane helix</keyword>
<evidence type="ECO:0000256" key="1">
    <source>
        <dbReference type="SAM" id="Phobius"/>
    </source>
</evidence>
<feature type="transmembrane region" description="Helical" evidence="1">
    <location>
        <begin position="85"/>
        <end position="106"/>
    </location>
</feature>
<dbReference type="PANTHER" id="PTHR33802">
    <property type="entry name" value="SI:CH211-161H7.5-RELATED"/>
    <property type="match status" value="1"/>
</dbReference>
<accession>A0A0P7U007</accession>
<dbReference type="AlphaFoldDB" id="A0A0P7U007"/>
<name>A0A0P7U007_SCLFO</name>
<keyword evidence="1" id="KW-0812">Transmembrane</keyword>
<dbReference type="Proteomes" id="UP000034805">
    <property type="component" value="Unassembled WGS sequence"/>
</dbReference>
<sequence>MGDHNTRRIVVMMASLFVYLAALVFSMLAGSGVIDVLFLQGIRRVSEKYDTDVTPVGWTFSIWGLIYSWLSCAMVYLLAGLCRRILAVGAIFSVLVASTGYLVIFFSCHGLKVYGAWLYRYHRLDLWLIRVLVQNGVALYATWTSSIVFLNLAVVLVHQVGVSPSDATTLCLALLMIATLAW</sequence>
<dbReference type="PANTHER" id="PTHR33802:SF4">
    <property type="entry name" value="SI:DKEY-29D8.3"/>
    <property type="match status" value="1"/>
</dbReference>
<proteinExistence type="predicted"/>
<reference evidence="2 3" key="1">
    <citation type="submission" date="2015-08" db="EMBL/GenBank/DDBJ databases">
        <title>The genome of the Asian arowana (Scleropages formosus).</title>
        <authorList>
            <person name="Tan M.H."/>
            <person name="Gan H.M."/>
            <person name="Croft L.J."/>
            <person name="Austin C.M."/>
        </authorList>
    </citation>
    <scope>NUCLEOTIDE SEQUENCE [LARGE SCALE GENOMIC DNA]</scope>
    <source>
        <strain evidence="2">Aro1</strain>
    </source>
</reference>
<feature type="transmembrane region" description="Helical" evidence="1">
    <location>
        <begin position="127"/>
        <end position="156"/>
    </location>
</feature>
<organism evidence="2 3">
    <name type="scientific">Scleropages formosus</name>
    <name type="common">Asian bonytongue</name>
    <name type="synonym">Osteoglossum formosum</name>
    <dbReference type="NCBI Taxonomy" id="113540"/>
    <lineage>
        <taxon>Eukaryota</taxon>
        <taxon>Metazoa</taxon>
        <taxon>Chordata</taxon>
        <taxon>Craniata</taxon>
        <taxon>Vertebrata</taxon>
        <taxon>Euteleostomi</taxon>
        <taxon>Actinopterygii</taxon>
        <taxon>Neopterygii</taxon>
        <taxon>Teleostei</taxon>
        <taxon>Osteoglossocephala</taxon>
        <taxon>Osteoglossomorpha</taxon>
        <taxon>Osteoglossiformes</taxon>
        <taxon>Osteoglossidae</taxon>
        <taxon>Scleropages</taxon>
    </lineage>
</organism>